<dbReference type="AlphaFoldDB" id="T1GI73"/>
<name>T1GI73_MEGSC</name>
<dbReference type="EMBL" id="CAQQ02393720">
    <property type="status" value="NOT_ANNOTATED_CDS"/>
    <property type="molecule type" value="Genomic_DNA"/>
</dbReference>
<dbReference type="Proteomes" id="UP000015102">
    <property type="component" value="Unassembled WGS sequence"/>
</dbReference>
<evidence type="ECO:0000313" key="1">
    <source>
        <dbReference type="EnsemblMetazoa" id="MESCA003141-PA"/>
    </source>
</evidence>
<sequence length="80" mass="9380">MPLNPNTLLQADRYYMQKEQAIEETGKRIGPGLKRNNIKHRIRLSMLLRKTSAVRHSSLVFLCSQFTYTRPVLVQSRTMF</sequence>
<proteinExistence type="predicted"/>
<dbReference type="EnsemblMetazoa" id="MESCA003141-RA">
    <property type="protein sequence ID" value="MESCA003141-PA"/>
    <property type="gene ID" value="MESCA003141"/>
</dbReference>
<reference evidence="1" key="2">
    <citation type="submission" date="2015-06" db="UniProtKB">
        <authorList>
            <consortium name="EnsemblMetazoa"/>
        </authorList>
    </citation>
    <scope>IDENTIFICATION</scope>
</reference>
<protein>
    <submittedName>
        <fullName evidence="1">Uncharacterized protein</fullName>
    </submittedName>
</protein>
<keyword evidence="2" id="KW-1185">Reference proteome</keyword>
<dbReference type="EMBL" id="CAQQ02393719">
    <property type="status" value="NOT_ANNOTATED_CDS"/>
    <property type="molecule type" value="Genomic_DNA"/>
</dbReference>
<organism evidence="1 2">
    <name type="scientific">Megaselia scalaris</name>
    <name type="common">Humpbacked fly</name>
    <name type="synonym">Phora scalaris</name>
    <dbReference type="NCBI Taxonomy" id="36166"/>
    <lineage>
        <taxon>Eukaryota</taxon>
        <taxon>Metazoa</taxon>
        <taxon>Ecdysozoa</taxon>
        <taxon>Arthropoda</taxon>
        <taxon>Hexapoda</taxon>
        <taxon>Insecta</taxon>
        <taxon>Pterygota</taxon>
        <taxon>Neoptera</taxon>
        <taxon>Endopterygota</taxon>
        <taxon>Diptera</taxon>
        <taxon>Brachycera</taxon>
        <taxon>Muscomorpha</taxon>
        <taxon>Platypezoidea</taxon>
        <taxon>Phoridae</taxon>
        <taxon>Megaseliini</taxon>
        <taxon>Megaselia</taxon>
    </lineage>
</organism>
<evidence type="ECO:0000313" key="2">
    <source>
        <dbReference type="Proteomes" id="UP000015102"/>
    </source>
</evidence>
<reference evidence="2" key="1">
    <citation type="submission" date="2013-02" db="EMBL/GenBank/DDBJ databases">
        <authorList>
            <person name="Hughes D."/>
        </authorList>
    </citation>
    <scope>NUCLEOTIDE SEQUENCE</scope>
    <source>
        <strain>Durham</strain>
        <strain evidence="2">NC isolate 2 -- Noor lab</strain>
    </source>
</reference>
<accession>T1GI73</accession>
<dbReference type="HOGENOM" id="CLU_2592492_0_0_1"/>